<evidence type="ECO:0000256" key="1">
    <source>
        <dbReference type="SAM" id="MobiDB-lite"/>
    </source>
</evidence>
<dbReference type="Proteomes" id="UP000053647">
    <property type="component" value="Unassembled WGS sequence"/>
</dbReference>
<dbReference type="InterPro" id="IPR008906">
    <property type="entry name" value="HATC_C_dom"/>
</dbReference>
<protein>
    <recommendedName>
        <fullName evidence="2">HAT C-terminal dimerisation domain-containing protein</fullName>
    </recommendedName>
</protein>
<feature type="compositionally biased region" description="Polar residues" evidence="1">
    <location>
        <begin position="165"/>
        <end position="177"/>
    </location>
</feature>
<feature type="non-terminal residue" evidence="3">
    <location>
        <position position="288"/>
    </location>
</feature>
<dbReference type="EMBL" id="KN820203">
    <property type="protein sequence ID" value="KIJ06696.1"/>
    <property type="molecule type" value="Genomic_DNA"/>
</dbReference>
<dbReference type="OrthoDB" id="3270501at2759"/>
<name>A0A0C9THC6_PAXIN</name>
<reference evidence="3 4" key="1">
    <citation type="submission" date="2014-06" db="EMBL/GenBank/DDBJ databases">
        <authorList>
            <consortium name="DOE Joint Genome Institute"/>
            <person name="Kuo A."/>
            <person name="Kohler A."/>
            <person name="Nagy L.G."/>
            <person name="Floudas D."/>
            <person name="Copeland A."/>
            <person name="Barry K.W."/>
            <person name="Cichocki N."/>
            <person name="Veneault-Fourrey C."/>
            <person name="LaButti K."/>
            <person name="Lindquist E.A."/>
            <person name="Lipzen A."/>
            <person name="Lundell T."/>
            <person name="Morin E."/>
            <person name="Murat C."/>
            <person name="Sun H."/>
            <person name="Tunlid A."/>
            <person name="Henrissat B."/>
            <person name="Grigoriev I.V."/>
            <person name="Hibbett D.S."/>
            <person name="Martin F."/>
            <person name="Nordberg H.P."/>
            <person name="Cantor M.N."/>
            <person name="Hua S.X."/>
        </authorList>
    </citation>
    <scope>NUCLEOTIDE SEQUENCE [LARGE SCALE GENOMIC DNA]</scope>
    <source>
        <strain evidence="3 4">ATCC 200175</strain>
    </source>
</reference>
<sequence length="288" mass="31651">VTHYLHGTGEFETLRVRCERAKASAELKKSVPNPLSVYDDYSFSGQPPTPFILLARRILTVTANSASCERLFSTFGSTLTKLRNRLGTGTLQALAELKMHIRDQQIQKGTKEHLKRHFGEQHPQTNRNAATALVNVGAALPSFPLTPVSHHPARPVTITPQTQVTAVGQPSGSTGTPVSRPHTGTHVAAGQLTPQTTPPDSDQEPTTNFRVVVDAHISLGLKDDIDTAPCIQELFDFRNGHWSEIYSRVAKRSFDEELDLYDLLDADADGEEDFEIELDGAMEEVLCT</sequence>
<organism evidence="3 4">
    <name type="scientific">Paxillus involutus ATCC 200175</name>
    <dbReference type="NCBI Taxonomy" id="664439"/>
    <lineage>
        <taxon>Eukaryota</taxon>
        <taxon>Fungi</taxon>
        <taxon>Dikarya</taxon>
        <taxon>Basidiomycota</taxon>
        <taxon>Agaricomycotina</taxon>
        <taxon>Agaricomycetes</taxon>
        <taxon>Agaricomycetidae</taxon>
        <taxon>Boletales</taxon>
        <taxon>Paxilineae</taxon>
        <taxon>Paxillaceae</taxon>
        <taxon>Paxillus</taxon>
    </lineage>
</organism>
<dbReference type="Pfam" id="PF05699">
    <property type="entry name" value="Dimer_Tnp_hAT"/>
    <property type="match status" value="1"/>
</dbReference>
<feature type="region of interest" description="Disordered" evidence="1">
    <location>
        <begin position="165"/>
        <end position="205"/>
    </location>
</feature>
<dbReference type="HOGENOM" id="CLU_084389_0_0_1"/>
<dbReference type="SUPFAM" id="SSF53098">
    <property type="entry name" value="Ribonuclease H-like"/>
    <property type="match status" value="1"/>
</dbReference>
<feature type="compositionally biased region" description="Polar residues" evidence="1">
    <location>
        <begin position="192"/>
        <end position="205"/>
    </location>
</feature>
<proteinExistence type="predicted"/>
<gene>
    <name evidence="3" type="ORF">PAXINDRAFT_158655</name>
</gene>
<dbReference type="GO" id="GO:0046983">
    <property type="term" value="F:protein dimerization activity"/>
    <property type="evidence" value="ECO:0007669"/>
    <property type="project" value="InterPro"/>
</dbReference>
<feature type="domain" description="HAT C-terminal dimerisation" evidence="2">
    <location>
        <begin position="54"/>
        <end position="95"/>
    </location>
</feature>
<keyword evidence="4" id="KW-1185">Reference proteome</keyword>
<evidence type="ECO:0000313" key="4">
    <source>
        <dbReference type="Proteomes" id="UP000053647"/>
    </source>
</evidence>
<dbReference type="AlphaFoldDB" id="A0A0C9THC6"/>
<dbReference type="InterPro" id="IPR012337">
    <property type="entry name" value="RNaseH-like_sf"/>
</dbReference>
<evidence type="ECO:0000313" key="3">
    <source>
        <dbReference type="EMBL" id="KIJ06696.1"/>
    </source>
</evidence>
<evidence type="ECO:0000259" key="2">
    <source>
        <dbReference type="Pfam" id="PF05699"/>
    </source>
</evidence>
<accession>A0A0C9THC6</accession>
<reference evidence="4" key="2">
    <citation type="submission" date="2015-01" db="EMBL/GenBank/DDBJ databases">
        <title>Evolutionary Origins and Diversification of the Mycorrhizal Mutualists.</title>
        <authorList>
            <consortium name="DOE Joint Genome Institute"/>
            <consortium name="Mycorrhizal Genomics Consortium"/>
            <person name="Kohler A."/>
            <person name="Kuo A."/>
            <person name="Nagy L.G."/>
            <person name="Floudas D."/>
            <person name="Copeland A."/>
            <person name="Barry K.W."/>
            <person name="Cichocki N."/>
            <person name="Veneault-Fourrey C."/>
            <person name="LaButti K."/>
            <person name="Lindquist E.A."/>
            <person name="Lipzen A."/>
            <person name="Lundell T."/>
            <person name="Morin E."/>
            <person name="Murat C."/>
            <person name="Riley R."/>
            <person name="Ohm R."/>
            <person name="Sun H."/>
            <person name="Tunlid A."/>
            <person name="Henrissat B."/>
            <person name="Grigoriev I.V."/>
            <person name="Hibbett D.S."/>
            <person name="Martin F."/>
        </authorList>
    </citation>
    <scope>NUCLEOTIDE SEQUENCE [LARGE SCALE GENOMIC DNA]</scope>
    <source>
        <strain evidence="4">ATCC 200175</strain>
    </source>
</reference>